<accession>A0AAP5QB90</accession>
<evidence type="ECO:0000256" key="1">
    <source>
        <dbReference type="SAM" id="MobiDB-lite"/>
    </source>
</evidence>
<evidence type="ECO:0000313" key="3">
    <source>
        <dbReference type="Proteomes" id="UP001246473"/>
    </source>
</evidence>
<feature type="region of interest" description="Disordered" evidence="1">
    <location>
        <begin position="157"/>
        <end position="184"/>
    </location>
</feature>
<reference evidence="2" key="1">
    <citation type="submission" date="2022-08" db="EMBL/GenBank/DDBJ databases">
        <authorList>
            <person name="Kim S.-J."/>
        </authorList>
    </citation>
    <scope>NUCLEOTIDE SEQUENCE</scope>
    <source>
        <strain evidence="2">KJ</strain>
    </source>
</reference>
<organism evidence="2 3">
    <name type="scientific">Paraburkholderia fungorum</name>
    <dbReference type="NCBI Taxonomy" id="134537"/>
    <lineage>
        <taxon>Bacteria</taxon>
        <taxon>Pseudomonadati</taxon>
        <taxon>Pseudomonadota</taxon>
        <taxon>Betaproteobacteria</taxon>
        <taxon>Burkholderiales</taxon>
        <taxon>Burkholderiaceae</taxon>
        <taxon>Paraburkholderia</taxon>
    </lineage>
</organism>
<dbReference type="AlphaFoldDB" id="A0AAP5QB90"/>
<protein>
    <submittedName>
        <fullName evidence="2">Uncharacterized protein</fullName>
    </submittedName>
</protein>
<sequence>MIHPVLTITATNVREGDTLCFSNPRFNVVIERITSDADDRLRFHANDETWSECRFPGDLVMVQRTCDGSYHPCRHWQPDWTKFSRLGVAASVAQAMDGYYKHDRLNRPGGHREVLIASSESSLAKDGFTCLASHYDSKTGDGIWARNSVAGIELFSDDPHASSDTRVTGAAPGNNDRPATLPEPMRFNQTYGIVTDESAEQGDFAERGFDWENEPMTFRELVQRLTQDYRGAEPSESPGVPRWITAHGERDVVDGSYREISLHPANSRAERWWSRALRYAGVISGIDLKTSIKA</sequence>
<evidence type="ECO:0000313" key="2">
    <source>
        <dbReference type="EMBL" id="MDT8840291.1"/>
    </source>
</evidence>
<dbReference type="RefSeq" id="WP_315697159.1">
    <property type="nucleotide sequence ID" value="NZ_JANSLM010000008.1"/>
</dbReference>
<dbReference type="Proteomes" id="UP001246473">
    <property type="component" value="Unassembled WGS sequence"/>
</dbReference>
<gene>
    <name evidence="2" type="ORF">ParKJ_22970</name>
</gene>
<comment type="caution">
    <text evidence="2">The sequence shown here is derived from an EMBL/GenBank/DDBJ whole genome shotgun (WGS) entry which is preliminary data.</text>
</comment>
<name>A0AAP5QB90_9BURK</name>
<dbReference type="EMBL" id="JANSLM010000008">
    <property type="protein sequence ID" value="MDT8840291.1"/>
    <property type="molecule type" value="Genomic_DNA"/>
</dbReference>
<proteinExistence type="predicted"/>